<evidence type="ECO:0000256" key="1">
    <source>
        <dbReference type="SAM" id="MobiDB-lite"/>
    </source>
</evidence>
<feature type="compositionally biased region" description="Basic residues" evidence="1">
    <location>
        <begin position="29"/>
        <end position="42"/>
    </location>
</feature>
<evidence type="ECO:0000313" key="2">
    <source>
        <dbReference type="Proteomes" id="UP000887574"/>
    </source>
</evidence>
<organism evidence="2 3">
    <name type="scientific">Ditylenchus dipsaci</name>
    <dbReference type="NCBI Taxonomy" id="166011"/>
    <lineage>
        <taxon>Eukaryota</taxon>
        <taxon>Metazoa</taxon>
        <taxon>Ecdysozoa</taxon>
        <taxon>Nematoda</taxon>
        <taxon>Chromadorea</taxon>
        <taxon>Rhabditida</taxon>
        <taxon>Tylenchina</taxon>
        <taxon>Tylenchomorpha</taxon>
        <taxon>Sphaerularioidea</taxon>
        <taxon>Anguinidae</taxon>
        <taxon>Anguininae</taxon>
        <taxon>Ditylenchus</taxon>
    </lineage>
</organism>
<sequence length="143" mass="15181">MLASALLSLRQKVSEFIYDQNSAFIPPVRSRKSFHSSSKKCYSKPASSGNSLGKSLSSSITISISSDRSYSKPASSGNSLGKSHSSSISKSHSSKPISGLSSPKAISSRPKSSSSESRTLSSSNKSSLIPVFLSIFIPALFQW</sequence>
<evidence type="ECO:0000313" key="3">
    <source>
        <dbReference type="WBParaSite" id="jg22254"/>
    </source>
</evidence>
<accession>A0A915DS05</accession>
<dbReference type="WBParaSite" id="jg22254">
    <property type="protein sequence ID" value="jg22254"/>
    <property type="gene ID" value="jg22254"/>
</dbReference>
<protein>
    <submittedName>
        <fullName evidence="3">Uncharacterized protein</fullName>
    </submittedName>
</protein>
<feature type="region of interest" description="Disordered" evidence="1">
    <location>
        <begin position="29"/>
        <end position="122"/>
    </location>
</feature>
<keyword evidence="2" id="KW-1185">Reference proteome</keyword>
<feature type="compositionally biased region" description="Low complexity" evidence="1">
    <location>
        <begin position="47"/>
        <end position="68"/>
    </location>
</feature>
<dbReference type="Proteomes" id="UP000887574">
    <property type="component" value="Unplaced"/>
</dbReference>
<dbReference type="AlphaFoldDB" id="A0A915DS05"/>
<proteinExistence type="predicted"/>
<name>A0A915DS05_9BILA</name>
<feature type="compositionally biased region" description="Low complexity" evidence="1">
    <location>
        <begin position="75"/>
        <end position="122"/>
    </location>
</feature>
<reference evidence="3" key="1">
    <citation type="submission" date="2022-11" db="UniProtKB">
        <authorList>
            <consortium name="WormBaseParasite"/>
        </authorList>
    </citation>
    <scope>IDENTIFICATION</scope>
</reference>